<evidence type="ECO:0000313" key="1">
    <source>
        <dbReference type="EMBL" id="RAQ29151.1"/>
    </source>
</evidence>
<dbReference type="Gene3D" id="3.20.20.210">
    <property type="match status" value="1"/>
</dbReference>
<dbReference type="EMBL" id="QLYR01000003">
    <property type="protein sequence ID" value="RAQ29151.1"/>
    <property type="molecule type" value="Genomic_DNA"/>
</dbReference>
<dbReference type="RefSeq" id="WP_112332382.1">
    <property type="nucleotide sequence ID" value="NZ_JADPHD010000003.1"/>
</dbReference>
<evidence type="ECO:0008006" key="3">
    <source>
        <dbReference type="Google" id="ProtNLM"/>
    </source>
</evidence>
<proteinExistence type="predicted"/>
<keyword evidence="2" id="KW-1185">Reference proteome</keyword>
<organism evidence="1 2">
    <name type="scientific">Hydrogeniiclostridium mannosilyticum</name>
    <dbReference type="NCBI Taxonomy" id="2764322"/>
    <lineage>
        <taxon>Bacteria</taxon>
        <taxon>Bacillati</taxon>
        <taxon>Bacillota</taxon>
        <taxon>Clostridia</taxon>
        <taxon>Eubacteriales</taxon>
        <taxon>Acutalibacteraceae</taxon>
        <taxon>Hydrogeniiclostridium</taxon>
    </lineage>
</organism>
<gene>
    <name evidence="1" type="ORF">DPQ25_06570</name>
</gene>
<sequence>MTLSSKEQKILRELAQKYMEIAVLPVQREKKALWQALNRLQMQRPMLNMDQIPWHEMDVDGSLVNQVEDPYWRNVETTLRRTIYRFEHMPVDMVVEPYITLYRPIVYDPYGMQIHVDTIRLDQKNDVAAQHFTNLLETEEDLEKIKTPTATLLAEDEKRIIQEAEVLFHGIAPFHMAGMTMHLGIWDSITQWMGVENCYIELMDRPAFMHAIMERATSGMESLIDNMNRQGLFDVYTNVCHCSYTYLDELPTPGCDPDRPQSKDVWAFGLAQLFSSVSPDITAEFEVPYMKRIFSKFGAIYYGCCEKLDDRLDIIAQMPNIHKVSCSPWSNREHFAATLPKQYIMSNKPNPALVGASVMDEEEVRKDIRRTIDAAKRNQVNLELILKDISTVQYEPQRLWNWSRIALEEVCR</sequence>
<protein>
    <recommendedName>
        <fullName evidence="3">Uroporphyrinogen decarboxylase (URO-D) domain-containing protein</fullName>
    </recommendedName>
</protein>
<dbReference type="SUPFAM" id="SSF51726">
    <property type="entry name" value="UROD/MetE-like"/>
    <property type="match status" value="1"/>
</dbReference>
<dbReference type="InterPro" id="IPR038071">
    <property type="entry name" value="UROD/MetE-like_sf"/>
</dbReference>
<comment type="caution">
    <text evidence="1">The sequence shown here is derived from an EMBL/GenBank/DDBJ whole genome shotgun (WGS) entry which is preliminary data.</text>
</comment>
<reference evidence="1 2" key="1">
    <citation type="submission" date="2018-06" db="EMBL/GenBank/DDBJ databases">
        <title>Noncontiguous genome sequence of Ruminococcaceae bacterium ASD2818.</title>
        <authorList>
            <person name="Chaplin A.V."/>
            <person name="Sokolova S.R."/>
            <person name="Kochetkova T.O."/>
            <person name="Goltsov A.Y."/>
            <person name="Trofimov D.Y."/>
            <person name="Efimov B.A."/>
        </authorList>
    </citation>
    <scope>NUCLEOTIDE SEQUENCE [LARGE SCALE GENOMIC DNA]</scope>
    <source>
        <strain evidence="1 2">ASD2818</strain>
    </source>
</reference>
<dbReference type="AlphaFoldDB" id="A0A328UDL5"/>
<accession>A0A328UDL5</accession>
<dbReference type="Proteomes" id="UP000249377">
    <property type="component" value="Unassembled WGS sequence"/>
</dbReference>
<evidence type="ECO:0000313" key="2">
    <source>
        <dbReference type="Proteomes" id="UP000249377"/>
    </source>
</evidence>
<name>A0A328UDL5_9FIRM</name>